<organism evidence="3 4">
    <name type="scientific">Triangularia setosa</name>
    <dbReference type="NCBI Taxonomy" id="2587417"/>
    <lineage>
        <taxon>Eukaryota</taxon>
        <taxon>Fungi</taxon>
        <taxon>Dikarya</taxon>
        <taxon>Ascomycota</taxon>
        <taxon>Pezizomycotina</taxon>
        <taxon>Sordariomycetes</taxon>
        <taxon>Sordariomycetidae</taxon>
        <taxon>Sordariales</taxon>
        <taxon>Podosporaceae</taxon>
        <taxon>Triangularia</taxon>
    </lineage>
</organism>
<feature type="signal peptide" evidence="2">
    <location>
        <begin position="1"/>
        <end position="21"/>
    </location>
</feature>
<dbReference type="Proteomes" id="UP001302321">
    <property type="component" value="Unassembled WGS sequence"/>
</dbReference>
<feature type="region of interest" description="Disordered" evidence="1">
    <location>
        <begin position="29"/>
        <end position="50"/>
    </location>
</feature>
<evidence type="ECO:0000256" key="2">
    <source>
        <dbReference type="SAM" id="SignalP"/>
    </source>
</evidence>
<comment type="caution">
    <text evidence="3">The sequence shown here is derived from an EMBL/GenBank/DDBJ whole genome shotgun (WGS) entry which is preliminary data.</text>
</comment>
<dbReference type="EMBL" id="MU866523">
    <property type="protein sequence ID" value="KAK4171674.1"/>
    <property type="molecule type" value="Genomic_DNA"/>
</dbReference>
<evidence type="ECO:0000313" key="3">
    <source>
        <dbReference type="EMBL" id="KAK4171674.1"/>
    </source>
</evidence>
<accession>A0AAN6VXL5</accession>
<reference evidence="3" key="2">
    <citation type="submission" date="2023-05" db="EMBL/GenBank/DDBJ databases">
        <authorList>
            <consortium name="Lawrence Berkeley National Laboratory"/>
            <person name="Steindorff A."/>
            <person name="Hensen N."/>
            <person name="Bonometti L."/>
            <person name="Westerberg I."/>
            <person name="Brannstrom I.O."/>
            <person name="Guillou S."/>
            <person name="Cros-Aarteil S."/>
            <person name="Calhoun S."/>
            <person name="Haridas S."/>
            <person name="Kuo A."/>
            <person name="Mondo S."/>
            <person name="Pangilinan J."/>
            <person name="Riley R."/>
            <person name="Labutti K."/>
            <person name="Andreopoulos B."/>
            <person name="Lipzen A."/>
            <person name="Chen C."/>
            <person name="Yanf M."/>
            <person name="Daum C."/>
            <person name="Ng V."/>
            <person name="Clum A."/>
            <person name="Ohm R."/>
            <person name="Martin F."/>
            <person name="Silar P."/>
            <person name="Natvig D."/>
            <person name="Lalanne C."/>
            <person name="Gautier V."/>
            <person name="Ament-Velasquez S.L."/>
            <person name="Kruys A."/>
            <person name="Hutchinson M.I."/>
            <person name="Powell A.J."/>
            <person name="Barry K."/>
            <person name="Miller A.N."/>
            <person name="Grigoriev I.V."/>
            <person name="Debuchy R."/>
            <person name="Gladieux P."/>
            <person name="Thoren M.H."/>
            <person name="Johannesson H."/>
        </authorList>
    </citation>
    <scope>NUCLEOTIDE SEQUENCE</scope>
    <source>
        <strain evidence="3">CBS 892.96</strain>
    </source>
</reference>
<protein>
    <submittedName>
        <fullName evidence="3">Uncharacterized protein</fullName>
    </submittedName>
</protein>
<name>A0AAN6VXL5_9PEZI</name>
<keyword evidence="4" id="KW-1185">Reference proteome</keyword>
<evidence type="ECO:0000256" key="1">
    <source>
        <dbReference type="SAM" id="MobiDB-lite"/>
    </source>
</evidence>
<feature type="compositionally biased region" description="Basic and acidic residues" evidence="1">
    <location>
        <begin position="32"/>
        <end position="41"/>
    </location>
</feature>
<proteinExistence type="predicted"/>
<keyword evidence="2" id="KW-0732">Signal</keyword>
<feature type="chain" id="PRO_5043033590" evidence="2">
    <location>
        <begin position="22"/>
        <end position="95"/>
    </location>
</feature>
<sequence>MRAFIHQTAILFLLSLHMAAALVIPVPLKDSSTPRRRDSSKESQSSLPPTQYKITDFYGQAACHNVLTTCRADSDCCPGLQCGSFDGEMLCTPRG</sequence>
<evidence type="ECO:0000313" key="4">
    <source>
        <dbReference type="Proteomes" id="UP001302321"/>
    </source>
</evidence>
<dbReference type="AlphaFoldDB" id="A0AAN6VXL5"/>
<reference evidence="3" key="1">
    <citation type="journal article" date="2023" name="Mol. Phylogenet. Evol.">
        <title>Genome-scale phylogeny and comparative genomics of the fungal order Sordariales.</title>
        <authorList>
            <person name="Hensen N."/>
            <person name="Bonometti L."/>
            <person name="Westerberg I."/>
            <person name="Brannstrom I.O."/>
            <person name="Guillou S."/>
            <person name="Cros-Aarteil S."/>
            <person name="Calhoun S."/>
            <person name="Haridas S."/>
            <person name="Kuo A."/>
            <person name="Mondo S."/>
            <person name="Pangilinan J."/>
            <person name="Riley R."/>
            <person name="LaButti K."/>
            <person name="Andreopoulos B."/>
            <person name="Lipzen A."/>
            <person name="Chen C."/>
            <person name="Yan M."/>
            <person name="Daum C."/>
            <person name="Ng V."/>
            <person name="Clum A."/>
            <person name="Steindorff A."/>
            <person name="Ohm R.A."/>
            <person name="Martin F."/>
            <person name="Silar P."/>
            <person name="Natvig D.O."/>
            <person name="Lalanne C."/>
            <person name="Gautier V."/>
            <person name="Ament-Velasquez S.L."/>
            <person name="Kruys A."/>
            <person name="Hutchinson M.I."/>
            <person name="Powell A.J."/>
            <person name="Barry K."/>
            <person name="Miller A.N."/>
            <person name="Grigoriev I.V."/>
            <person name="Debuchy R."/>
            <person name="Gladieux P."/>
            <person name="Hiltunen Thoren M."/>
            <person name="Johannesson H."/>
        </authorList>
    </citation>
    <scope>NUCLEOTIDE SEQUENCE</scope>
    <source>
        <strain evidence="3">CBS 892.96</strain>
    </source>
</reference>
<gene>
    <name evidence="3" type="ORF">QBC36DRAFT_224324</name>
</gene>